<feature type="domain" description="PH" evidence="1">
    <location>
        <begin position="68"/>
        <end position="109"/>
    </location>
</feature>
<sequence>MNDFSTRQLENQCRVSPTVTALVMTLRLVRSAVISTGSPRSLLSAIIQKRARVFCTLTSTSLAYPEHFRGWLLKWTNYIKGYWKRWFVLSNGLLSYYSDDEAVRLIQMEPPQKKTSGPVITEEGTTQTLVLSGPPDDQLDDENDPFTSTNTEMFLADDYELQGLCKGHCPFCRTSIDSL</sequence>
<dbReference type="Proteomes" id="UP001174909">
    <property type="component" value="Unassembled WGS sequence"/>
</dbReference>
<accession>A0AA35S155</accession>
<reference evidence="2" key="1">
    <citation type="submission" date="2023-03" db="EMBL/GenBank/DDBJ databases">
        <authorList>
            <person name="Steffen K."/>
            <person name="Cardenas P."/>
        </authorList>
    </citation>
    <scope>NUCLEOTIDE SEQUENCE</scope>
</reference>
<dbReference type="InterPro" id="IPR001849">
    <property type="entry name" value="PH_domain"/>
</dbReference>
<evidence type="ECO:0000313" key="2">
    <source>
        <dbReference type="EMBL" id="CAI8021389.1"/>
    </source>
</evidence>
<evidence type="ECO:0000313" key="3">
    <source>
        <dbReference type="Proteomes" id="UP001174909"/>
    </source>
</evidence>
<comment type="caution">
    <text evidence="2">The sequence shown here is derived from an EMBL/GenBank/DDBJ whole genome shotgun (WGS) entry which is preliminary data.</text>
</comment>
<dbReference type="EMBL" id="CASHTH010001895">
    <property type="protein sequence ID" value="CAI8021389.1"/>
    <property type="molecule type" value="Genomic_DNA"/>
</dbReference>
<protein>
    <submittedName>
        <fullName evidence="2">Oxysterol-binding protein 2</fullName>
    </submittedName>
</protein>
<dbReference type="InterPro" id="IPR011993">
    <property type="entry name" value="PH-like_dom_sf"/>
</dbReference>
<gene>
    <name evidence="2" type="ORF">GBAR_LOCUS12697</name>
</gene>
<dbReference type="Pfam" id="PF00169">
    <property type="entry name" value="PH"/>
    <property type="match status" value="1"/>
</dbReference>
<dbReference type="Gene3D" id="2.30.29.30">
    <property type="entry name" value="Pleckstrin-homology domain (PH domain)/Phosphotyrosine-binding domain (PTB)"/>
    <property type="match status" value="1"/>
</dbReference>
<name>A0AA35S155_GEOBA</name>
<keyword evidence="3" id="KW-1185">Reference proteome</keyword>
<dbReference type="AlphaFoldDB" id="A0AA35S155"/>
<proteinExistence type="predicted"/>
<dbReference type="SUPFAM" id="SSF50729">
    <property type="entry name" value="PH domain-like"/>
    <property type="match status" value="1"/>
</dbReference>
<evidence type="ECO:0000259" key="1">
    <source>
        <dbReference type="Pfam" id="PF00169"/>
    </source>
</evidence>
<organism evidence="2 3">
    <name type="scientific">Geodia barretti</name>
    <name type="common">Barrett's horny sponge</name>
    <dbReference type="NCBI Taxonomy" id="519541"/>
    <lineage>
        <taxon>Eukaryota</taxon>
        <taxon>Metazoa</taxon>
        <taxon>Porifera</taxon>
        <taxon>Demospongiae</taxon>
        <taxon>Heteroscleromorpha</taxon>
        <taxon>Tetractinellida</taxon>
        <taxon>Astrophorina</taxon>
        <taxon>Geodiidae</taxon>
        <taxon>Geodia</taxon>
    </lineage>
</organism>